<organism evidence="2 3">
    <name type="scientific">Tsukamurella strandjordii</name>
    <dbReference type="NCBI Taxonomy" id="147577"/>
    <lineage>
        <taxon>Bacteria</taxon>
        <taxon>Bacillati</taxon>
        <taxon>Actinomycetota</taxon>
        <taxon>Actinomycetes</taxon>
        <taxon>Mycobacteriales</taxon>
        <taxon>Tsukamurellaceae</taxon>
        <taxon>Tsukamurella</taxon>
    </lineage>
</organism>
<protein>
    <submittedName>
        <fullName evidence="2">Uncharacterized protein</fullName>
    </submittedName>
</protein>
<comment type="caution">
    <text evidence="2">The sequence shown here is derived from an EMBL/GenBank/DDBJ whole genome shotgun (WGS) entry which is preliminary data.</text>
</comment>
<dbReference type="AlphaFoldDB" id="A0AA90NBJ9"/>
<feature type="region of interest" description="Disordered" evidence="1">
    <location>
        <begin position="1"/>
        <end position="29"/>
    </location>
</feature>
<keyword evidence="3" id="KW-1185">Reference proteome</keyword>
<accession>A0AA90NBJ9</accession>
<evidence type="ECO:0000313" key="3">
    <source>
        <dbReference type="Proteomes" id="UP001178281"/>
    </source>
</evidence>
<dbReference type="RefSeq" id="WP_305111513.1">
    <property type="nucleotide sequence ID" value="NZ_JAUTIX010000004.1"/>
</dbReference>
<proteinExistence type="predicted"/>
<dbReference type="Proteomes" id="UP001178281">
    <property type="component" value="Unassembled WGS sequence"/>
</dbReference>
<gene>
    <name evidence="2" type="ORF">Q7X28_12270</name>
</gene>
<sequence>MISTTAIDNKVEFSDPNPTPTPDLPDDDTGAHLAAYELLTGRKHPSVHDYDADLQANITAESADTSEADDEHRAIAYLLTGQQQNLAKADISEADIEARNALLGR</sequence>
<evidence type="ECO:0000256" key="1">
    <source>
        <dbReference type="SAM" id="MobiDB-lite"/>
    </source>
</evidence>
<name>A0AA90NBJ9_9ACTN</name>
<dbReference type="EMBL" id="JAUTIX010000004">
    <property type="protein sequence ID" value="MDP0398703.1"/>
    <property type="molecule type" value="Genomic_DNA"/>
</dbReference>
<reference evidence="2" key="1">
    <citation type="submission" date="2023-08" db="EMBL/GenBank/DDBJ databases">
        <title>The draft genome of Tsukamurella strandjordii strain 050030.</title>
        <authorList>
            <person name="Zhao F."/>
            <person name="Feng Y."/>
            <person name="Zong Z."/>
        </authorList>
    </citation>
    <scope>NUCLEOTIDE SEQUENCE</scope>
    <source>
        <strain evidence="2">050030</strain>
    </source>
</reference>
<evidence type="ECO:0000313" key="2">
    <source>
        <dbReference type="EMBL" id="MDP0398703.1"/>
    </source>
</evidence>